<name>A0A0F9ZM46_9BACT</name>
<reference evidence="2 3" key="1">
    <citation type="journal article" date="2015" name="Nature">
        <title>rRNA introns, odd ribosomes, and small enigmatic genomes across a large radiation of phyla.</title>
        <authorList>
            <person name="Brown C.T."/>
            <person name="Hug L.A."/>
            <person name="Thomas B.C."/>
            <person name="Sharon I."/>
            <person name="Castelle C.J."/>
            <person name="Singh A."/>
            <person name="Wilkins M.J."/>
            <person name="Williams K.H."/>
            <person name="Banfield J.F."/>
        </authorList>
    </citation>
    <scope>NUCLEOTIDE SEQUENCE [LARGE SCALE GENOMIC DNA]</scope>
</reference>
<evidence type="ECO:0000256" key="1">
    <source>
        <dbReference type="SAM" id="Phobius"/>
    </source>
</evidence>
<evidence type="ECO:0008006" key="4">
    <source>
        <dbReference type="Google" id="ProtNLM"/>
    </source>
</evidence>
<feature type="transmembrane region" description="Helical" evidence="1">
    <location>
        <begin position="31"/>
        <end position="51"/>
    </location>
</feature>
<keyword evidence="1" id="KW-1133">Transmembrane helix</keyword>
<gene>
    <name evidence="2" type="ORF">UR35_C0002G0052</name>
</gene>
<dbReference type="EMBL" id="LBOW01000002">
    <property type="protein sequence ID" value="KKP45219.1"/>
    <property type="molecule type" value="Genomic_DNA"/>
</dbReference>
<protein>
    <recommendedName>
        <fullName evidence="4">Fimbrial assembly family protein</fullName>
    </recommendedName>
</protein>
<keyword evidence="1" id="KW-0812">Transmembrane</keyword>
<comment type="caution">
    <text evidence="2">The sequence shown here is derived from an EMBL/GenBank/DDBJ whole genome shotgun (WGS) entry which is preliminary data.</text>
</comment>
<dbReference type="Proteomes" id="UP000034778">
    <property type="component" value="Unassembled WGS sequence"/>
</dbReference>
<sequence>MINKKINLIPSDLIVPTKVKAVKAFFVKVNLILSVILVISLLGAVGAYFYFSLELKKSTSAVADLKTIVTSLEKSEQKLILAKDKLSKISKLKKSKSIYENLSQVKNLTSAFLSSSDVGITEINIDHNKMEISAFSKTSNSLAFMFSKLVEVAGFKKVVLSSLGFNPSFGYTSEILFSN</sequence>
<dbReference type="STRING" id="1618566.UR35_C0002G0052"/>
<evidence type="ECO:0000313" key="3">
    <source>
        <dbReference type="Proteomes" id="UP000034778"/>
    </source>
</evidence>
<dbReference type="AlphaFoldDB" id="A0A0F9ZM46"/>
<accession>A0A0F9ZM46</accession>
<proteinExistence type="predicted"/>
<keyword evidence="1" id="KW-0472">Membrane</keyword>
<organism evidence="2 3">
    <name type="scientific">Candidatus Woesebacteria bacterium GW2011_GWB1_33_22</name>
    <dbReference type="NCBI Taxonomy" id="1618566"/>
    <lineage>
        <taxon>Bacteria</taxon>
        <taxon>Candidatus Woeseibacteriota</taxon>
    </lineage>
</organism>
<evidence type="ECO:0000313" key="2">
    <source>
        <dbReference type="EMBL" id="KKP45219.1"/>
    </source>
</evidence>